<accession>A0A0V0R4C1</accession>
<dbReference type="AlphaFoldDB" id="A0A0V0R4C1"/>
<dbReference type="InParanoid" id="A0A0V0R4C1"/>
<organism evidence="2 3">
    <name type="scientific">Pseudocohnilembus persalinus</name>
    <name type="common">Ciliate</name>
    <dbReference type="NCBI Taxonomy" id="266149"/>
    <lineage>
        <taxon>Eukaryota</taxon>
        <taxon>Sar</taxon>
        <taxon>Alveolata</taxon>
        <taxon>Ciliophora</taxon>
        <taxon>Intramacronucleata</taxon>
        <taxon>Oligohymenophorea</taxon>
        <taxon>Scuticociliatia</taxon>
        <taxon>Philasterida</taxon>
        <taxon>Pseudocohnilembidae</taxon>
        <taxon>Pseudocohnilembus</taxon>
    </lineage>
</organism>
<evidence type="ECO:0000313" key="3">
    <source>
        <dbReference type="Proteomes" id="UP000054937"/>
    </source>
</evidence>
<proteinExistence type="predicted"/>
<dbReference type="Proteomes" id="UP000054937">
    <property type="component" value="Unassembled WGS sequence"/>
</dbReference>
<evidence type="ECO:0000313" key="2">
    <source>
        <dbReference type="EMBL" id="KRX09341.1"/>
    </source>
</evidence>
<evidence type="ECO:0000256" key="1">
    <source>
        <dbReference type="SAM" id="SignalP"/>
    </source>
</evidence>
<keyword evidence="3" id="KW-1185">Reference proteome</keyword>
<sequence>MKFLIILALFILQVFSIQFQEIQGSYYVKSQCYSALCFRSYHKNSQSLVCPKEGDKRFQASAYMKNVNGYTQYYQEFTIETYNMGWGYSSELSFTVNYEDFGSGNLLQVVLRDGSEIEFRRTDTENKFLVKKITVDGYYDNNCSFYINK</sequence>
<reference evidence="2 3" key="1">
    <citation type="journal article" date="2015" name="Sci. Rep.">
        <title>Genome of the facultative scuticociliatosis pathogen Pseudocohnilembus persalinus provides insight into its virulence through horizontal gene transfer.</title>
        <authorList>
            <person name="Xiong J."/>
            <person name="Wang G."/>
            <person name="Cheng J."/>
            <person name="Tian M."/>
            <person name="Pan X."/>
            <person name="Warren A."/>
            <person name="Jiang C."/>
            <person name="Yuan D."/>
            <person name="Miao W."/>
        </authorList>
    </citation>
    <scope>NUCLEOTIDE SEQUENCE [LARGE SCALE GENOMIC DNA]</scope>
    <source>
        <strain evidence="2">36N120E</strain>
    </source>
</reference>
<gene>
    <name evidence="2" type="ORF">PPERSA_09225</name>
</gene>
<comment type="caution">
    <text evidence="2">The sequence shown here is derived from an EMBL/GenBank/DDBJ whole genome shotgun (WGS) entry which is preliminary data.</text>
</comment>
<protein>
    <submittedName>
        <fullName evidence="2">Uncharacterized protein</fullName>
    </submittedName>
</protein>
<feature type="chain" id="PRO_5006867683" evidence="1">
    <location>
        <begin position="17"/>
        <end position="149"/>
    </location>
</feature>
<feature type="signal peptide" evidence="1">
    <location>
        <begin position="1"/>
        <end position="16"/>
    </location>
</feature>
<dbReference type="EMBL" id="LDAU01000052">
    <property type="protein sequence ID" value="KRX09341.1"/>
    <property type="molecule type" value="Genomic_DNA"/>
</dbReference>
<keyword evidence="1" id="KW-0732">Signal</keyword>
<name>A0A0V0R4C1_PSEPJ</name>